<dbReference type="OrthoDB" id="9805576at2"/>
<dbReference type="Gene3D" id="3.30.420.40">
    <property type="match status" value="2"/>
</dbReference>
<keyword evidence="3 8" id="KW-0808">Transferase</keyword>
<sequence>MALNKLVCEDRDGKPGAQSAKGSTVRIVIGVDSSTQSTKALAVDADTGAVLGEGRAEHTVSTGPGRESDPEQWWQALERAVAATGLADRAEAVSVAAQQHGLVTLDAAGRPVRPATLWNDVRSAPQAAELVAELGADRWAKQAGTVPTAAFTAAKWAWLRATEPESAARTSAVRLPHDYLTERLTGEATTDRGDASGTGWWTPDGYDTELLDRIGLDAALLPTVLSPGAVAGLTRGGGPLPAGLPVATGTGDNMAAAIGLGLNAADAAQPVLSLGTSGTVYAATAGRPQDRTGTVCGFADALGGWLPLACTLNCTLAVDRIAALLGLDREAVEAGGSAVVLPYLDGERTPDLPGASGLIHGLRHDTTPGHLLQAAYDGAAHALLTALDEVLRAGGASDDASQPLLLIGGGARGRAWQRTVRRLSGRPVRVPAAQELVALGAAAQAAALLTGESADAVARRWRTADGPLLDPLPRDDAALERITDTLHRADALQRSL</sequence>
<evidence type="ECO:0000256" key="3">
    <source>
        <dbReference type="ARBA" id="ARBA00022679"/>
    </source>
</evidence>
<comment type="catalytic activity">
    <reaction evidence="9">
        <text>D-xylulose + ATP = D-xylulose 5-phosphate + ADP + H(+)</text>
        <dbReference type="Rhea" id="RHEA:10964"/>
        <dbReference type="ChEBI" id="CHEBI:15378"/>
        <dbReference type="ChEBI" id="CHEBI:17140"/>
        <dbReference type="ChEBI" id="CHEBI:30616"/>
        <dbReference type="ChEBI" id="CHEBI:57737"/>
        <dbReference type="ChEBI" id="CHEBI:456216"/>
        <dbReference type="EC" id="2.7.1.17"/>
    </reaction>
</comment>
<evidence type="ECO:0000256" key="6">
    <source>
        <dbReference type="ARBA" id="ARBA00022840"/>
    </source>
</evidence>
<protein>
    <recommendedName>
        <fullName evidence="9">Xylulose kinase</fullName>
        <shortName evidence="9">Xylulokinase</shortName>
        <ecNumber evidence="9">2.7.1.17</ecNumber>
    </recommendedName>
</protein>
<evidence type="ECO:0000256" key="8">
    <source>
        <dbReference type="RuleBase" id="RU003733"/>
    </source>
</evidence>
<dbReference type="GO" id="GO:0004856">
    <property type="term" value="F:D-xylulokinase activity"/>
    <property type="evidence" value="ECO:0007669"/>
    <property type="project" value="UniProtKB-EC"/>
</dbReference>
<name>A0A1H7YE76_STRJI</name>
<evidence type="ECO:0000256" key="4">
    <source>
        <dbReference type="ARBA" id="ARBA00022741"/>
    </source>
</evidence>
<dbReference type="EC" id="2.7.1.17" evidence="9"/>
<dbReference type="RefSeq" id="WP_042460947.1">
    <property type="nucleotide sequence ID" value="NZ_BBPN01000077.1"/>
</dbReference>
<evidence type="ECO:0000259" key="10">
    <source>
        <dbReference type="Pfam" id="PF00370"/>
    </source>
</evidence>
<keyword evidence="7 9" id="KW-0119">Carbohydrate metabolism</keyword>
<dbReference type="InterPro" id="IPR043129">
    <property type="entry name" value="ATPase_NBD"/>
</dbReference>
<evidence type="ECO:0000256" key="1">
    <source>
        <dbReference type="ARBA" id="ARBA00009156"/>
    </source>
</evidence>
<dbReference type="GO" id="GO:0042732">
    <property type="term" value="P:D-xylose metabolic process"/>
    <property type="evidence" value="ECO:0007669"/>
    <property type="project" value="UniProtKB-KW"/>
</dbReference>
<dbReference type="PROSITE" id="PS00445">
    <property type="entry name" value="FGGY_KINASES_2"/>
    <property type="match status" value="1"/>
</dbReference>
<evidence type="ECO:0000256" key="5">
    <source>
        <dbReference type="ARBA" id="ARBA00022777"/>
    </source>
</evidence>
<evidence type="ECO:0000313" key="12">
    <source>
        <dbReference type="EMBL" id="SEM43608.1"/>
    </source>
</evidence>
<proteinExistence type="inferred from homology"/>
<evidence type="ECO:0000256" key="2">
    <source>
        <dbReference type="ARBA" id="ARBA00022629"/>
    </source>
</evidence>
<keyword evidence="5 8" id="KW-0418">Kinase</keyword>
<keyword evidence="2 9" id="KW-0859">Xylose metabolism</keyword>
<evidence type="ECO:0000259" key="11">
    <source>
        <dbReference type="Pfam" id="PF02782"/>
    </source>
</evidence>
<dbReference type="STRING" id="235985.SAMN05414137_1282"/>
<comment type="similarity">
    <text evidence="1 8">Belongs to the FGGY kinase family.</text>
</comment>
<dbReference type="InterPro" id="IPR050406">
    <property type="entry name" value="FGGY_Carb_Kinase"/>
</dbReference>
<keyword evidence="13" id="KW-1185">Reference proteome</keyword>
<keyword evidence="4 9" id="KW-0547">Nucleotide-binding</keyword>
<feature type="domain" description="Carbohydrate kinase FGGY C-terminal" evidence="11">
    <location>
        <begin position="329"/>
        <end position="447"/>
    </location>
</feature>
<dbReference type="InterPro" id="IPR006000">
    <property type="entry name" value="Xylulokinase"/>
</dbReference>
<dbReference type="EMBL" id="FOAZ01000028">
    <property type="protein sequence ID" value="SEM43608.1"/>
    <property type="molecule type" value="Genomic_DNA"/>
</dbReference>
<dbReference type="PANTHER" id="PTHR43095">
    <property type="entry name" value="SUGAR KINASE"/>
    <property type="match status" value="1"/>
</dbReference>
<reference evidence="13" key="1">
    <citation type="submission" date="2016-10" db="EMBL/GenBank/DDBJ databases">
        <authorList>
            <person name="Varghese N."/>
        </authorList>
    </citation>
    <scope>NUCLEOTIDE SEQUENCE [LARGE SCALE GENOMIC DNA]</scope>
    <source>
        <strain evidence="13">DSM 45096 / BCRC 16803 / CGMCC 4.1857 / CIP 109030 / JCM 12277 / KCTC 19219 / NBRC 100920 / 33214</strain>
    </source>
</reference>
<keyword evidence="6 9" id="KW-0067">ATP-binding</keyword>
<evidence type="ECO:0000256" key="9">
    <source>
        <dbReference type="RuleBase" id="RU364073"/>
    </source>
</evidence>
<dbReference type="InterPro" id="IPR018485">
    <property type="entry name" value="FGGY_C"/>
</dbReference>
<dbReference type="SUPFAM" id="SSF53067">
    <property type="entry name" value="Actin-like ATPase domain"/>
    <property type="match status" value="2"/>
</dbReference>
<dbReference type="PIRSF" id="PIRSF000538">
    <property type="entry name" value="GlpK"/>
    <property type="match status" value="1"/>
</dbReference>
<dbReference type="InterPro" id="IPR018483">
    <property type="entry name" value="Carb_kinase_FGGY_CS"/>
</dbReference>
<dbReference type="eggNOG" id="COG1070">
    <property type="taxonomic scope" value="Bacteria"/>
</dbReference>
<dbReference type="InterPro" id="IPR000577">
    <property type="entry name" value="Carb_kinase_FGGY"/>
</dbReference>
<feature type="domain" description="Carbohydrate kinase FGGY N-terminal" evidence="10">
    <location>
        <begin position="27"/>
        <end position="259"/>
    </location>
</feature>
<dbReference type="Proteomes" id="UP000183015">
    <property type="component" value="Unassembled WGS sequence"/>
</dbReference>
<dbReference type="Pfam" id="PF00370">
    <property type="entry name" value="FGGY_N"/>
    <property type="match status" value="1"/>
</dbReference>
<dbReference type="GO" id="GO:0005997">
    <property type="term" value="P:xylulose metabolic process"/>
    <property type="evidence" value="ECO:0007669"/>
    <property type="project" value="InterPro"/>
</dbReference>
<dbReference type="PANTHER" id="PTHR43095:SF5">
    <property type="entry name" value="XYLULOSE KINASE"/>
    <property type="match status" value="1"/>
</dbReference>
<organism evidence="12 13">
    <name type="scientific">Streptacidiphilus jiangxiensis</name>
    <dbReference type="NCBI Taxonomy" id="235985"/>
    <lineage>
        <taxon>Bacteria</taxon>
        <taxon>Bacillati</taxon>
        <taxon>Actinomycetota</taxon>
        <taxon>Actinomycetes</taxon>
        <taxon>Kitasatosporales</taxon>
        <taxon>Streptomycetaceae</taxon>
        <taxon>Streptacidiphilus</taxon>
    </lineage>
</organism>
<accession>A0A1H7YE76</accession>
<dbReference type="AlphaFoldDB" id="A0A1H7YE76"/>
<dbReference type="NCBIfam" id="TIGR01312">
    <property type="entry name" value="XylB"/>
    <property type="match status" value="1"/>
</dbReference>
<evidence type="ECO:0000256" key="7">
    <source>
        <dbReference type="ARBA" id="ARBA00023277"/>
    </source>
</evidence>
<evidence type="ECO:0000313" key="13">
    <source>
        <dbReference type="Proteomes" id="UP000183015"/>
    </source>
</evidence>
<dbReference type="InterPro" id="IPR018484">
    <property type="entry name" value="FGGY_N"/>
</dbReference>
<gene>
    <name evidence="9" type="primary">xylB</name>
    <name evidence="12" type="ORF">SAMN05414137_1282</name>
</gene>
<dbReference type="Pfam" id="PF02782">
    <property type="entry name" value="FGGY_C"/>
    <property type="match status" value="1"/>
</dbReference>
<dbReference type="GO" id="GO:0005524">
    <property type="term" value="F:ATP binding"/>
    <property type="evidence" value="ECO:0007669"/>
    <property type="project" value="UniProtKB-KW"/>
</dbReference>